<keyword evidence="4" id="KW-1185">Reference proteome</keyword>
<feature type="domain" description="Cas12f1-like TNB" evidence="2">
    <location>
        <begin position="286"/>
        <end position="347"/>
    </location>
</feature>
<name>A0ABY3PUC7_9CYAN</name>
<reference evidence="3 4" key="1">
    <citation type="journal article" date="2021" name="Genome Biol. Evol.">
        <title>Complete Genome Sequencing of a Novel Gloeobacter Species from a Waterfall Cave in Mexico.</title>
        <authorList>
            <person name="Saw J.H."/>
            <person name="Cardona T."/>
            <person name="Montejano G."/>
        </authorList>
    </citation>
    <scope>NUCLEOTIDE SEQUENCE [LARGE SCALE GENOMIC DNA]</scope>
    <source>
        <strain evidence="3">MG652769</strain>
    </source>
</reference>
<organism evidence="3 4">
    <name type="scientific">Gloeobacter morelensis MG652769</name>
    <dbReference type="NCBI Taxonomy" id="2781736"/>
    <lineage>
        <taxon>Bacteria</taxon>
        <taxon>Bacillati</taxon>
        <taxon>Cyanobacteriota</taxon>
        <taxon>Cyanophyceae</taxon>
        <taxon>Gloeobacterales</taxon>
        <taxon>Gloeobacteraceae</taxon>
        <taxon>Gloeobacter</taxon>
        <taxon>Gloeobacter morelensis</taxon>
    </lineage>
</organism>
<dbReference type="Proteomes" id="UP001054846">
    <property type="component" value="Chromosome"/>
</dbReference>
<dbReference type="InterPro" id="IPR010095">
    <property type="entry name" value="Cas12f1-like_TNB"/>
</dbReference>
<dbReference type="EMBL" id="CP063845">
    <property type="protein sequence ID" value="UFP97061.1"/>
    <property type="molecule type" value="Genomic_DNA"/>
</dbReference>
<keyword evidence="1" id="KW-0238">DNA-binding</keyword>
<accession>A0ABY3PUC7</accession>
<proteinExistence type="predicted"/>
<evidence type="ECO:0000313" key="3">
    <source>
        <dbReference type="EMBL" id="UFP97061.1"/>
    </source>
</evidence>
<evidence type="ECO:0000313" key="4">
    <source>
        <dbReference type="Proteomes" id="UP001054846"/>
    </source>
</evidence>
<dbReference type="Pfam" id="PF07282">
    <property type="entry name" value="Cas12f1-like_TNB"/>
    <property type="match status" value="1"/>
</dbReference>
<evidence type="ECO:0000259" key="2">
    <source>
        <dbReference type="Pfam" id="PF07282"/>
    </source>
</evidence>
<evidence type="ECO:0000256" key="1">
    <source>
        <dbReference type="ARBA" id="ARBA00023125"/>
    </source>
</evidence>
<protein>
    <submittedName>
        <fullName evidence="3">Transposase</fullName>
    </submittedName>
</protein>
<dbReference type="NCBIfam" id="NF040570">
    <property type="entry name" value="guided_TnpB"/>
    <property type="match status" value="1"/>
</dbReference>
<sequence length="393" mass="44449">MMSSSLSLKLPFMRLNESKRREFARMERLNTDVANQLLRQPRSERSTLTSKDFSHIELGSAWINQTIRNANARTGVKRFKRLPLETNNQNWTLHKVGDTYSVSFALLRGRVKRIPLEVHQSKYGSLLEGLLSGAVRRGTLKLWQSRRGIWYVVIGISMEVPEVQPIQNWIGVDRGQNHLAVASLPGGMARFWTFGWVKQVRRHYANKRSKLAKAGKHNTIRRLGNKEQRIIRHINHIISRQIVQMARDFGCGLRLEDLSGIQGRIGQRSRGRSDPGKNRTFWPYLQLEYCLLYKARLAGVPVEKVPAYFTSATCCKCGALGERCRHRFVCQRCGLQGQSDWVASQNIGNWVGLACPIGLQKAELVMSSAVRSVGAYGTPPSRVSEPGSPGSRE</sequence>
<gene>
    <name evidence="3" type="ORF">ISF26_19430</name>
</gene>